<gene>
    <name evidence="1" type="ORF">HPB51_013702</name>
</gene>
<reference evidence="1" key="2">
    <citation type="submission" date="2021-09" db="EMBL/GenBank/DDBJ databases">
        <authorList>
            <person name="Jia N."/>
            <person name="Wang J."/>
            <person name="Shi W."/>
            <person name="Du L."/>
            <person name="Sun Y."/>
            <person name="Zhan W."/>
            <person name="Jiang J."/>
            <person name="Wang Q."/>
            <person name="Zhang B."/>
            <person name="Ji P."/>
            <person name="Sakyi L.B."/>
            <person name="Cui X."/>
            <person name="Yuan T."/>
            <person name="Jiang B."/>
            <person name="Yang W."/>
            <person name="Lam T.T.-Y."/>
            <person name="Chang Q."/>
            <person name="Ding S."/>
            <person name="Wang X."/>
            <person name="Zhu J."/>
            <person name="Ruan X."/>
            <person name="Zhao L."/>
            <person name="Wei J."/>
            <person name="Que T."/>
            <person name="Du C."/>
            <person name="Cheng J."/>
            <person name="Dai P."/>
            <person name="Han X."/>
            <person name="Huang E."/>
            <person name="Gao Y."/>
            <person name="Liu J."/>
            <person name="Shao H."/>
            <person name="Ye R."/>
            <person name="Li L."/>
            <person name="Wei W."/>
            <person name="Wang X."/>
            <person name="Wang C."/>
            <person name="Huo Q."/>
            <person name="Li W."/>
            <person name="Guo W."/>
            <person name="Chen H."/>
            <person name="Chen S."/>
            <person name="Zhou L."/>
            <person name="Zhou L."/>
            <person name="Ni X."/>
            <person name="Tian J."/>
            <person name="Zhou Y."/>
            <person name="Sheng Y."/>
            <person name="Liu T."/>
            <person name="Pan Y."/>
            <person name="Xia L."/>
            <person name="Li J."/>
            <person name="Zhao F."/>
            <person name="Cao W."/>
        </authorList>
    </citation>
    <scope>NUCLEOTIDE SEQUENCE</scope>
    <source>
        <strain evidence="1">Rmic-2018</strain>
        <tissue evidence="1">Larvae</tissue>
    </source>
</reference>
<dbReference type="Proteomes" id="UP000821866">
    <property type="component" value="Chromosome 1"/>
</dbReference>
<name>A0A9J6F2M2_RHIMP</name>
<evidence type="ECO:0000313" key="2">
    <source>
        <dbReference type="Proteomes" id="UP000821866"/>
    </source>
</evidence>
<reference evidence="1" key="1">
    <citation type="journal article" date="2020" name="Cell">
        <title>Large-Scale Comparative Analyses of Tick Genomes Elucidate Their Genetic Diversity and Vector Capacities.</title>
        <authorList>
            <consortium name="Tick Genome and Microbiome Consortium (TIGMIC)"/>
            <person name="Jia N."/>
            <person name="Wang J."/>
            <person name="Shi W."/>
            <person name="Du L."/>
            <person name="Sun Y."/>
            <person name="Zhan W."/>
            <person name="Jiang J.F."/>
            <person name="Wang Q."/>
            <person name="Zhang B."/>
            <person name="Ji P."/>
            <person name="Bell-Sakyi L."/>
            <person name="Cui X.M."/>
            <person name="Yuan T.T."/>
            <person name="Jiang B.G."/>
            <person name="Yang W.F."/>
            <person name="Lam T.T."/>
            <person name="Chang Q.C."/>
            <person name="Ding S.J."/>
            <person name="Wang X.J."/>
            <person name="Zhu J.G."/>
            <person name="Ruan X.D."/>
            <person name="Zhao L."/>
            <person name="Wei J.T."/>
            <person name="Ye R.Z."/>
            <person name="Que T.C."/>
            <person name="Du C.H."/>
            <person name="Zhou Y.H."/>
            <person name="Cheng J.X."/>
            <person name="Dai P.F."/>
            <person name="Guo W.B."/>
            <person name="Han X.H."/>
            <person name="Huang E.J."/>
            <person name="Li L.F."/>
            <person name="Wei W."/>
            <person name="Gao Y.C."/>
            <person name="Liu J.Z."/>
            <person name="Shao H.Z."/>
            <person name="Wang X."/>
            <person name="Wang C.C."/>
            <person name="Yang T.C."/>
            <person name="Huo Q.B."/>
            <person name="Li W."/>
            <person name="Chen H.Y."/>
            <person name="Chen S.E."/>
            <person name="Zhou L.G."/>
            <person name="Ni X.B."/>
            <person name="Tian J.H."/>
            <person name="Sheng Y."/>
            <person name="Liu T."/>
            <person name="Pan Y.S."/>
            <person name="Xia L.Y."/>
            <person name="Li J."/>
            <person name="Zhao F."/>
            <person name="Cao W.C."/>
        </authorList>
    </citation>
    <scope>NUCLEOTIDE SEQUENCE</scope>
    <source>
        <strain evidence="1">Rmic-2018</strain>
    </source>
</reference>
<sequence length="189" mass="21379">MRAASRERHRRLARLGRASNAGGRARFMGRRTRFLRACDALQSTRTLTVSRRVMRAVHSPPCTRLLDSAARELPAHVSGAVITATLGRIYVTLQTAKSLRNVCKHETANVPSTEFSNWARSPRVLWDCAVDVFTGVRPPQAQTQLTRIQIFTRSTQELRGRLGYARNRFRKDGHQCSAAKVVYEVFRTD</sequence>
<organism evidence="1 2">
    <name type="scientific">Rhipicephalus microplus</name>
    <name type="common">Cattle tick</name>
    <name type="synonym">Boophilus microplus</name>
    <dbReference type="NCBI Taxonomy" id="6941"/>
    <lineage>
        <taxon>Eukaryota</taxon>
        <taxon>Metazoa</taxon>
        <taxon>Ecdysozoa</taxon>
        <taxon>Arthropoda</taxon>
        <taxon>Chelicerata</taxon>
        <taxon>Arachnida</taxon>
        <taxon>Acari</taxon>
        <taxon>Parasitiformes</taxon>
        <taxon>Ixodida</taxon>
        <taxon>Ixodoidea</taxon>
        <taxon>Ixodidae</taxon>
        <taxon>Rhipicephalinae</taxon>
        <taxon>Rhipicephalus</taxon>
        <taxon>Boophilus</taxon>
    </lineage>
</organism>
<comment type="caution">
    <text evidence="1">The sequence shown here is derived from an EMBL/GenBank/DDBJ whole genome shotgun (WGS) entry which is preliminary data.</text>
</comment>
<proteinExistence type="predicted"/>
<protein>
    <submittedName>
        <fullName evidence="1">Uncharacterized protein</fullName>
    </submittedName>
</protein>
<accession>A0A9J6F2M2</accession>
<keyword evidence="2" id="KW-1185">Reference proteome</keyword>
<evidence type="ECO:0000313" key="1">
    <source>
        <dbReference type="EMBL" id="KAH8041042.1"/>
    </source>
</evidence>
<dbReference type="AlphaFoldDB" id="A0A9J6F2M2"/>
<dbReference type="EMBL" id="JABSTU010000001">
    <property type="protein sequence ID" value="KAH8041042.1"/>
    <property type="molecule type" value="Genomic_DNA"/>
</dbReference>